<evidence type="ECO:0000256" key="2">
    <source>
        <dbReference type="ARBA" id="ARBA00022729"/>
    </source>
</evidence>
<reference evidence="5 6" key="1">
    <citation type="submission" date="2019-11" db="EMBL/GenBank/DDBJ databases">
        <authorList>
            <person name="Yang C."/>
            <person name="Li F."/>
        </authorList>
    </citation>
    <scope>NUCLEOTIDE SEQUENCE [LARGE SCALE GENOMIC DNA]</scope>
    <source>
        <strain evidence="5">KB4526</strain>
        <tissue evidence="5">Muscle</tissue>
    </source>
</reference>
<feature type="non-terminal residue" evidence="5">
    <location>
        <position position="1"/>
    </location>
</feature>
<comment type="caution">
    <text evidence="5">The sequence shown here is derived from an EMBL/GenBank/DDBJ whole genome shotgun (WGS) entry which is preliminary data.</text>
</comment>
<evidence type="ECO:0000256" key="1">
    <source>
        <dbReference type="ARBA" id="ARBA00009633"/>
    </source>
</evidence>
<dbReference type="InterPro" id="IPR029389">
    <property type="entry name" value="IZUMO"/>
</dbReference>
<dbReference type="EMBL" id="VOAJ01006359">
    <property type="protein sequence ID" value="KAF0872297.1"/>
    <property type="molecule type" value="Genomic_DNA"/>
</dbReference>
<name>A0A6G1A9N1_CROCR</name>
<dbReference type="AlphaFoldDB" id="A0A6G1A9N1"/>
<feature type="signal peptide" evidence="3">
    <location>
        <begin position="1"/>
        <end position="21"/>
    </location>
</feature>
<dbReference type="InterPro" id="IPR036179">
    <property type="entry name" value="Ig-like_dom_sf"/>
</dbReference>
<dbReference type="InterPro" id="IPR007110">
    <property type="entry name" value="Ig-like_dom"/>
</dbReference>
<dbReference type="GO" id="GO:0007342">
    <property type="term" value="P:fusion of sperm to egg plasma membrane involved in single fertilization"/>
    <property type="evidence" value="ECO:0007669"/>
    <property type="project" value="InterPro"/>
</dbReference>
<dbReference type="InterPro" id="IPR032700">
    <property type="entry name" value="IZUMO1"/>
</dbReference>
<evidence type="ECO:0000313" key="6">
    <source>
        <dbReference type="Proteomes" id="UP000475037"/>
    </source>
</evidence>
<gene>
    <name evidence="5" type="primary">Izumo1_2</name>
    <name evidence="5" type="ORF">FOF47_R17995</name>
</gene>
<dbReference type="Pfam" id="PF16706">
    <property type="entry name" value="Izumo-Ig"/>
    <property type="match status" value="1"/>
</dbReference>
<dbReference type="Pfam" id="PF15005">
    <property type="entry name" value="IZUMO"/>
    <property type="match status" value="1"/>
</dbReference>
<dbReference type="PANTHER" id="PTHR35540">
    <property type="entry name" value="IZUMO SPERM-EGG FUSION PROTEIN 1"/>
    <property type="match status" value="1"/>
</dbReference>
<proteinExistence type="inferred from homology"/>
<dbReference type="GO" id="GO:0086080">
    <property type="term" value="F:protein binding involved in heterotypic cell-cell adhesion"/>
    <property type="evidence" value="ECO:0007669"/>
    <property type="project" value="TreeGrafter"/>
</dbReference>
<protein>
    <submittedName>
        <fullName evidence="5">IZUM1 protein</fullName>
    </submittedName>
</protein>
<keyword evidence="2 3" id="KW-0732">Signal</keyword>
<dbReference type="PANTHER" id="PTHR35540:SF1">
    <property type="entry name" value="IZUMO SPERM-EGG FUSION PROTEIN 1"/>
    <property type="match status" value="1"/>
</dbReference>
<evidence type="ECO:0000256" key="3">
    <source>
        <dbReference type="SAM" id="SignalP"/>
    </source>
</evidence>
<dbReference type="InterPro" id="IPR032699">
    <property type="entry name" value="Izumo-Ig"/>
</dbReference>
<dbReference type="GO" id="GO:0005886">
    <property type="term" value="C:plasma membrane"/>
    <property type="evidence" value="ECO:0007669"/>
    <property type="project" value="TreeGrafter"/>
</dbReference>
<keyword evidence="6" id="KW-1185">Reference proteome</keyword>
<accession>A0A6G1A9N1</accession>
<organism evidence="5 6">
    <name type="scientific">Crocuta crocuta</name>
    <name type="common">Spotted hyena</name>
    <dbReference type="NCBI Taxonomy" id="9678"/>
    <lineage>
        <taxon>Eukaryota</taxon>
        <taxon>Metazoa</taxon>
        <taxon>Chordata</taxon>
        <taxon>Craniata</taxon>
        <taxon>Vertebrata</taxon>
        <taxon>Euteleostomi</taxon>
        <taxon>Mammalia</taxon>
        <taxon>Eutheria</taxon>
        <taxon>Laurasiatheria</taxon>
        <taxon>Carnivora</taxon>
        <taxon>Feliformia</taxon>
        <taxon>Hyaenidae</taxon>
        <taxon>Crocuta</taxon>
    </lineage>
</organism>
<feature type="chain" id="PRO_5026170070" evidence="3">
    <location>
        <begin position="22"/>
        <end position="328"/>
    </location>
</feature>
<dbReference type="GO" id="GO:0035036">
    <property type="term" value="P:sperm-egg recognition"/>
    <property type="evidence" value="ECO:0007669"/>
    <property type="project" value="InterPro"/>
</dbReference>
<dbReference type="PROSITE" id="PS50835">
    <property type="entry name" value="IG_LIKE"/>
    <property type="match status" value="1"/>
</dbReference>
<dbReference type="GO" id="GO:0002080">
    <property type="term" value="C:acrosomal membrane"/>
    <property type="evidence" value="ECO:0007669"/>
    <property type="project" value="TreeGrafter"/>
</dbReference>
<evidence type="ECO:0000259" key="4">
    <source>
        <dbReference type="PROSITE" id="PS50835"/>
    </source>
</evidence>
<evidence type="ECO:0000313" key="5">
    <source>
        <dbReference type="EMBL" id="KAF0872297.1"/>
    </source>
</evidence>
<sequence>MGPQLALLVAALASCLLPARGCIICDPRVLAALDSLDTEYLSNHMAPERRRNVMEMIRQTVRNFKDLPDLQPHFMGVIDDATMNTAVVSFLRTVRLVRNSRLTDDRFVREISWMLTLEKEAFQHYIDQFQKQVSQSEYSLVHVPSGTMLQRLLWCKNCVQDNYICRKSRDCGVRQINVHEKEDMILDCELSWHKLSEGLTNYSFYRVWGSNSETLLYKGKRPTLTKPLVRPEDAGNYRCELGTVRSSPATIIHFQVTVLPQRIIVQPVSKSSTFVTQPSIIGTKAEEEIGDDLSPTHEPSECSKNVQRGRLIGLLIWCVFLLIAGFVT</sequence>
<feature type="domain" description="Ig-like" evidence="4">
    <location>
        <begin position="144"/>
        <end position="257"/>
    </location>
</feature>
<dbReference type="GO" id="GO:0005102">
    <property type="term" value="F:signaling receptor binding"/>
    <property type="evidence" value="ECO:0007669"/>
    <property type="project" value="InterPro"/>
</dbReference>
<dbReference type="InterPro" id="IPR013783">
    <property type="entry name" value="Ig-like_fold"/>
</dbReference>
<comment type="similarity">
    <text evidence="1">Belongs to the Izumo family.</text>
</comment>
<dbReference type="Proteomes" id="UP000475037">
    <property type="component" value="Unassembled WGS sequence"/>
</dbReference>
<feature type="non-terminal residue" evidence="5">
    <location>
        <position position="328"/>
    </location>
</feature>
<dbReference type="SUPFAM" id="SSF48726">
    <property type="entry name" value="Immunoglobulin"/>
    <property type="match status" value="1"/>
</dbReference>
<dbReference type="Gene3D" id="2.60.40.10">
    <property type="entry name" value="Immunoglobulins"/>
    <property type="match status" value="1"/>
</dbReference>